<comment type="caution">
    <text evidence="1">The sequence shown here is derived from an EMBL/GenBank/DDBJ whole genome shotgun (WGS) entry which is preliminary data.</text>
</comment>
<proteinExistence type="predicted"/>
<dbReference type="AlphaFoldDB" id="A0A4R5CCM1"/>
<keyword evidence="2" id="KW-1185">Reference proteome</keyword>
<protein>
    <submittedName>
        <fullName evidence="1">Uncharacterized protein</fullName>
    </submittedName>
</protein>
<dbReference type="OrthoDB" id="9990672at2"/>
<evidence type="ECO:0000313" key="2">
    <source>
        <dbReference type="Proteomes" id="UP000294513"/>
    </source>
</evidence>
<name>A0A4R5CCM1_9ACTN</name>
<accession>A0A4R5CCM1</accession>
<organism evidence="1 2">
    <name type="scientific">Actinomadura rubrisoli</name>
    <dbReference type="NCBI Taxonomy" id="2530368"/>
    <lineage>
        <taxon>Bacteria</taxon>
        <taxon>Bacillati</taxon>
        <taxon>Actinomycetota</taxon>
        <taxon>Actinomycetes</taxon>
        <taxon>Streptosporangiales</taxon>
        <taxon>Thermomonosporaceae</taxon>
        <taxon>Actinomadura</taxon>
    </lineage>
</organism>
<evidence type="ECO:0000313" key="1">
    <source>
        <dbReference type="EMBL" id="TDD97205.1"/>
    </source>
</evidence>
<dbReference type="Proteomes" id="UP000294513">
    <property type="component" value="Unassembled WGS sequence"/>
</dbReference>
<dbReference type="EMBL" id="SMKU01000003">
    <property type="protein sequence ID" value="TDD97205.1"/>
    <property type="molecule type" value="Genomic_DNA"/>
</dbReference>
<gene>
    <name evidence="1" type="ORF">E1298_01850</name>
</gene>
<sequence>MPEINRSHYLAPPAVWADARPEGAREVDRPLDEIGIGALIVFKKDHGNAYKVGSIDVIEDGLVVRFNCHDGVSALHSNPAVAYIGESLTVLVLK</sequence>
<reference evidence="1 2" key="1">
    <citation type="submission" date="2019-03" db="EMBL/GenBank/DDBJ databases">
        <title>Draft genome sequences of novel Actinobacteria.</title>
        <authorList>
            <person name="Sahin N."/>
            <person name="Ay H."/>
            <person name="Saygin H."/>
        </authorList>
    </citation>
    <scope>NUCLEOTIDE SEQUENCE [LARGE SCALE GENOMIC DNA]</scope>
    <source>
        <strain evidence="1 2">H3C3</strain>
    </source>
</reference>
<dbReference type="RefSeq" id="WP_131888965.1">
    <property type="nucleotide sequence ID" value="NZ_SMKU01000003.1"/>
</dbReference>